<evidence type="ECO:0000313" key="3">
    <source>
        <dbReference type="EMBL" id="RCG14917.1"/>
    </source>
</evidence>
<keyword evidence="2" id="KW-1133">Transmembrane helix</keyword>
<gene>
    <name evidence="3" type="ORF">DQ392_28035</name>
</gene>
<keyword evidence="4" id="KW-1185">Reference proteome</keyword>
<keyword evidence="2" id="KW-0472">Membrane</keyword>
<evidence type="ECO:0000256" key="1">
    <source>
        <dbReference type="SAM" id="MobiDB-lite"/>
    </source>
</evidence>
<feature type="region of interest" description="Disordered" evidence="1">
    <location>
        <begin position="165"/>
        <end position="285"/>
    </location>
</feature>
<feature type="transmembrane region" description="Helical" evidence="2">
    <location>
        <begin position="117"/>
        <end position="140"/>
    </location>
</feature>
<feature type="compositionally biased region" description="Low complexity" evidence="1">
    <location>
        <begin position="250"/>
        <end position="268"/>
    </location>
</feature>
<dbReference type="Proteomes" id="UP000253507">
    <property type="component" value="Unassembled WGS sequence"/>
</dbReference>
<dbReference type="Pfam" id="PF10935">
    <property type="entry name" value="DUF2637"/>
    <property type="match status" value="1"/>
</dbReference>
<feature type="transmembrane region" description="Helical" evidence="2">
    <location>
        <begin position="46"/>
        <end position="67"/>
    </location>
</feature>
<dbReference type="InterPro" id="IPR021235">
    <property type="entry name" value="DUF2637"/>
</dbReference>
<evidence type="ECO:0000256" key="2">
    <source>
        <dbReference type="SAM" id="Phobius"/>
    </source>
</evidence>
<dbReference type="EMBL" id="QOIM01000042">
    <property type="protein sequence ID" value="RCG14917.1"/>
    <property type="molecule type" value="Genomic_DNA"/>
</dbReference>
<dbReference type="OrthoDB" id="4059373at2"/>
<proteinExistence type="predicted"/>
<comment type="caution">
    <text evidence="3">The sequence shown here is derived from an EMBL/GenBank/DDBJ whole genome shotgun (WGS) entry which is preliminary data.</text>
</comment>
<evidence type="ECO:0000313" key="4">
    <source>
        <dbReference type="Proteomes" id="UP000253507"/>
    </source>
</evidence>
<feature type="transmembrane region" description="Helical" evidence="2">
    <location>
        <begin position="17"/>
        <end position="34"/>
    </location>
</feature>
<dbReference type="RefSeq" id="WP_114018454.1">
    <property type="nucleotide sequence ID" value="NZ_QOIM01000042.1"/>
</dbReference>
<name>A0A367EC47_9ACTN</name>
<keyword evidence="2" id="KW-0812">Transmembrane</keyword>
<sequence>MTHTDAIPVRITGWDRAAIVALGAAGCALSYDALQQMAVAIHIRGLLTFLFPFVIDGFIGYGVRAVLVMRSASLGARCYVWALFGTATAASIWANALHAVRLNDRAQSGSGLRLGDVAVGVLSTLAPLALAGAVHLYILIARRAAQPGHPDTAGADTSVVRAGRVTGVPADSRSGRGTADSPDTDRPVTGHQPSALSAGASGRPADTRSEGRSGRPVTGSAAEPVAPSDDAPHHEGHDGVLGGGPDARSGQPAPHGTTPAPGPSAGNGDAETGSPSASGEAEDLLPIARRAVSEAGKLTRQVVADAIRGQGLPLSNDRLTELMQQLRTEAGHRTLRPTG</sequence>
<feature type="transmembrane region" description="Helical" evidence="2">
    <location>
        <begin position="79"/>
        <end position="97"/>
    </location>
</feature>
<organism evidence="3 4">
    <name type="scientific">Streptomyces reniochalinae</name>
    <dbReference type="NCBI Taxonomy" id="2250578"/>
    <lineage>
        <taxon>Bacteria</taxon>
        <taxon>Bacillati</taxon>
        <taxon>Actinomycetota</taxon>
        <taxon>Actinomycetes</taxon>
        <taxon>Kitasatosporales</taxon>
        <taxon>Streptomycetaceae</taxon>
        <taxon>Streptomyces</taxon>
    </lineage>
</organism>
<accession>A0A367EC47</accession>
<reference evidence="3 4" key="1">
    <citation type="submission" date="2018-06" db="EMBL/GenBank/DDBJ databases">
        <title>Streptomyces reniochalinae sp. nov. and Streptomyces diacarnus sp. nov. from marine sponges.</title>
        <authorList>
            <person name="Li L."/>
        </authorList>
    </citation>
    <scope>NUCLEOTIDE SEQUENCE [LARGE SCALE GENOMIC DNA]</scope>
    <source>
        <strain evidence="3 4">LHW50302</strain>
    </source>
</reference>
<protein>
    <submittedName>
        <fullName evidence="3">DUF2637 domain-containing protein</fullName>
    </submittedName>
</protein>
<dbReference type="AlphaFoldDB" id="A0A367EC47"/>